<comment type="catalytic activity">
    <reaction evidence="1">
        <text>a uridine in RNA = a pseudouridine in RNA</text>
        <dbReference type="Rhea" id="RHEA:48348"/>
        <dbReference type="Rhea" id="RHEA-COMP:12068"/>
        <dbReference type="Rhea" id="RHEA-COMP:12069"/>
        <dbReference type="ChEBI" id="CHEBI:65314"/>
        <dbReference type="ChEBI" id="CHEBI:65315"/>
    </reaction>
</comment>
<dbReference type="GO" id="GO:0009982">
    <property type="term" value="F:pseudouridine synthase activity"/>
    <property type="evidence" value="ECO:0007669"/>
    <property type="project" value="InterPro"/>
</dbReference>
<dbReference type="InterPro" id="IPR020103">
    <property type="entry name" value="PsdUridine_synth_cat_dom_sf"/>
</dbReference>
<evidence type="ECO:0000256" key="5">
    <source>
        <dbReference type="SAM" id="MobiDB-lite"/>
    </source>
</evidence>
<accession>A0A2M8LPB6</accession>
<dbReference type="Pfam" id="PF00849">
    <property type="entry name" value="PseudoU_synth_2"/>
    <property type="match status" value="1"/>
</dbReference>
<evidence type="ECO:0000313" key="7">
    <source>
        <dbReference type="EMBL" id="PJE93760.1"/>
    </source>
</evidence>
<sequence>MIGGRAHPVGRRARETTPAPAANDRARAGDGPVSRWSEIRDGAALYEDEAILVLNKPAGISVMGERHETDLVRLAEEEGETLYPVHRIDKVTSGAVLFAKEVRFHSVLTRQFNRRTVDKSYLAVTRSTGLPQAGTIDLPLGVGRKNRVRVAGNRGDIVADEKDGGDGRDGEEVRWSLAPGAGFGEKRSYPSLTVFARVGDDGRHTVLAVRPVTGRRHQIRVHLAWTGHAIEGDPLFDRESAAAGARTCLHSWWLAFDAPWAGSGTRLEFQAPPDADFWAPLGGDLAGGPAADELDRAHRLLAERAAAEADRWDGTGA</sequence>
<reference evidence="7 8" key="1">
    <citation type="submission" date="2017-11" db="EMBL/GenBank/DDBJ databases">
        <title>Streptomyces carmine sp. nov., a novel actinomycete isolated from Sophora alopecuroides in Xinjiang, China.</title>
        <authorList>
            <person name="Wang Y."/>
            <person name="Luo X."/>
            <person name="Wan C."/>
            <person name="Zhang L."/>
        </authorList>
    </citation>
    <scope>NUCLEOTIDE SEQUENCE [LARGE SCALE GENOMIC DNA]</scope>
    <source>
        <strain evidence="7 8">TRM SA0054</strain>
    </source>
</reference>
<dbReference type="GO" id="GO:0003723">
    <property type="term" value="F:RNA binding"/>
    <property type="evidence" value="ECO:0007669"/>
    <property type="project" value="InterPro"/>
</dbReference>
<evidence type="ECO:0000256" key="3">
    <source>
        <dbReference type="ARBA" id="ARBA00031870"/>
    </source>
</evidence>
<name>A0A2M8LPB6_9ACTN</name>
<dbReference type="SUPFAM" id="SSF55120">
    <property type="entry name" value="Pseudouridine synthase"/>
    <property type="match status" value="1"/>
</dbReference>
<feature type="region of interest" description="Disordered" evidence="5">
    <location>
        <begin position="1"/>
        <end position="33"/>
    </location>
</feature>
<comment type="caution">
    <text evidence="7">The sequence shown here is derived from an EMBL/GenBank/DDBJ whole genome shotgun (WGS) entry which is preliminary data.</text>
</comment>
<dbReference type="EMBL" id="PGGW01000071">
    <property type="protein sequence ID" value="PJE93760.1"/>
    <property type="molecule type" value="Genomic_DNA"/>
</dbReference>
<organism evidence="7 8">
    <name type="scientific">Streptomyces carminius</name>
    <dbReference type="NCBI Taxonomy" id="2665496"/>
    <lineage>
        <taxon>Bacteria</taxon>
        <taxon>Bacillati</taxon>
        <taxon>Actinomycetota</taxon>
        <taxon>Actinomycetes</taxon>
        <taxon>Kitasatosporales</taxon>
        <taxon>Streptomycetaceae</taxon>
        <taxon>Streptomyces</taxon>
    </lineage>
</organism>
<dbReference type="InterPro" id="IPR006145">
    <property type="entry name" value="PsdUridine_synth_RsuA/RluA"/>
</dbReference>
<dbReference type="InterPro" id="IPR006224">
    <property type="entry name" value="PsdUridine_synth_RluA-like_CS"/>
</dbReference>
<dbReference type="GO" id="GO:0140098">
    <property type="term" value="F:catalytic activity, acting on RNA"/>
    <property type="evidence" value="ECO:0007669"/>
    <property type="project" value="UniProtKB-ARBA"/>
</dbReference>
<dbReference type="InterPro" id="IPR050188">
    <property type="entry name" value="RluA_PseudoU_synthase"/>
</dbReference>
<evidence type="ECO:0000256" key="1">
    <source>
        <dbReference type="ARBA" id="ARBA00000073"/>
    </source>
</evidence>
<dbReference type="AlphaFoldDB" id="A0A2M8LPB6"/>
<evidence type="ECO:0000256" key="2">
    <source>
        <dbReference type="ARBA" id="ARBA00010876"/>
    </source>
</evidence>
<comment type="similarity">
    <text evidence="2">Belongs to the pseudouridine synthase RluA family.</text>
</comment>
<evidence type="ECO:0000313" key="8">
    <source>
        <dbReference type="Proteomes" id="UP000230407"/>
    </source>
</evidence>
<proteinExistence type="inferred from homology"/>
<dbReference type="GO" id="GO:0000455">
    <property type="term" value="P:enzyme-directed rRNA pseudouridine synthesis"/>
    <property type="evidence" value="ECO:0007669"/>
    <property type="project" value="TreeGrafter"/>
</dbReference>
<protein>
    <recommendedName>
        <fullName evidence="3">RNA pseudouridylate synthase</fullName>
    </recommendedName>
    <alternativeName>
        <fullName evidence="4">RNA-uridine isomerase</fullName>
    </alternativeName>
</protein>
<dbReference type="Gene3D" id="3.30.2350.10">
    <property type="entry name" value="Pseudouridine synthase"/>
    <property type="match status" value="1"/>
</dbReference>
<evidence type="ECO:0000259" key="6">
    <source>
        <dbReference type="Pfam" id="PF00849"/>
    </source>
</evidence>
<evidence type="ECO:0000256" key="4">
    <source>
        <dbReference type="ARBA" id="ARBA00033164"/>
    </source>
</evidence>
<feature type="domain" description="Pseudouridine synthase RsuA/RluA-like" evidence="6">
    <location>
        <begin position="51"/>
        <end position="224"/>
    </location>
</feature>
<dbReference type="Proteomes" id="UP000230407">
    <property type="component" value="Unassembled WGS sequence"/>
</dbReference>
<dbReference type="CDD" id="cd02869">
    <property type="entry name" value="PseudoU_synth_RluA_like"/>
    <property type="match status" value="1"/>
</dbReference>
<keyword evidence="8" id="KW-1185">Reference proteome</keyword>
<gene>
    <name evidence="7" type="ORF">CUT44_31585</name>
</gene>
<dbReference type="PANTHER" id="PTHR21600">
    <property type="entry name" value="MITOCHONDRIAL RNA PSEUDOURIDINE SYNTHASE"/>
    <property type="match status" value="1"/>
</dbReference>
<dbReference type="PANTHER" id="PTHR21600:SF87">
    <property type="entry name" value="RNA PSEUDOURIDYLATE SYNTHASE DOMAIN-CONTAINING PROTEIN 1"/>
    <property type="match status" value="1"/>
</dbReference>
<dbReference type="PROSITE" id="PS01129">
    <property type="entry name" value="PSI_RLU"/>
    <property type="match status" value="1"/>
</dbReference>